<reference evidence="12 13" key="1">
    <citation type="submission" date="2020-03" db="EMBL/GenBank/DDBJ databases">
        <title>Propioniciclava sp. nov., isolated from Hydrophilus acuminatus.</title>
        <authorList>
            <person name="Hyun D.-W."/>
            <person name="Bae J.-W."/>
        </authorList>
    </citation>
    <scope>NUCLEOTIDE SEQUENCE [LARGE SCALE GENOMIC DNA]</scope>
    <source>
        <strain evidence="12 13">HDW11</strain>
    </source>
</reference>
<gene>
    <name evidence="7 12" type="primary">pdxH</name>
    <name evidence="12" type="ORF">G7070_07320</name>
</gene>
<feature type="binding site" evidence="7 9">
    <location>
        <begin position="75"/>
        <end position="76"/>
    </location>
    <ligand>
        <name>FMN</name>
        <dbReference type="ChEBI" id="CHEBI:58210"/>
    </ligand>
</feature>
<organism evidence="12 13">
    <name type="scientific">Propioniciclava coleopterorum</name>
    <dbReference type="NCBI Taxonomy" id="2714937"/>
    <lineage>
        <taxon>Bacteria</taxon>
        <taxon>Bacillati</taxon>
        <taxon>Actinomycetota</taxon>
        <taxon>Actinomycetes</taxon>
        <taxon>Propionibacteriales</taxon>
        <taxon>Propionibacteriaceae</taxon>
        <taxon>Propioniciclava</taxon>
    </lineage>
</organism>
<feature type="binding site" evidence="7 9">
    <location>
        <position position="104"/>
    </location>
    <ligand>
        <name>FMN</name>
        <dbReference type="ChEBI" id="CHEBI:58210"/>
    </ligand>
</feature>
<evidence type="ECO:0000256" key="9">
    <source>
        <dbReference type="PIRSR" id="PIRSR000190-2"/>
    </source>
</evidence>
<comment type="cofactor">
    <cofactor evidence="7 9">
        <name>FMN</name>
        <dbReference type="ChEBI" id="CHEBI:58210"/>
    </cofactor>
    <text evidence="7 9">Binds 1 FMN per subunit.</text>
</comment>
<dbReference type="EC" id="1.4.3.5" evidence="7"/>
<feature type="binding site" evidence="7 9">
    <location>
        <position position="193"/>
    </location>
    <ligand>
        <name>FMN</name>
        <dbReference type="ChEBI" id="CHEBI:58210"/>
    </ligand>
</feature>
<feature type="binding site" evidence="7 8">
    <location>
        <position position="65"/>
    </location>
    <ligand>
        <name>substrate</name>
    </ligand>
</feature>
<accession>A0A6G7Y5M7</accession>
<feature type="binding site" evidence="7 8">
    <location>
        <position position="130"/>
    </location>
    <ligand>
        <name>substrate</name>
    </ligand>
</feature>
<evidence type="ECO:0000256" key="5">
    <source>
        <dbReference type="ARBA" id="ARBA00023002"/>
    </source>
</evidence>
<keyword evidence="6 7" id="KW-0664">Pyridoxine biosynthesis</keyword>
<feature type="binding site" evidence="7 9">
    <location>
        <begin position="60"/>
        <end position="65"/>
    </location>
    <ligand>
        <name>FMN</name>
        <dbReference type="ChEBI" id="CHEBI:58210"/>
    </ligand>
</feature>
<keyword evidence="4 7" id="KW-0288">FMN</keyword>
<evidence type="ECO:0000259" key="11">
    <source>
        <dbReference type="Pfam" id="PF10590"/>
    </source>
</evidence>
<dbReference type="RefSeq" id="WP_166233160.1">
    <property type="nucleotide sequence ID" value="NZ_CP049865.1"/>
</dbReference>
<keyword evidence="5 7" id="KW-0560">Oxidoreductase</keyword>
<comment type="subunit">
    <text evidence="2 7">Homodimer.</text>
</comment>
<comment type="catalytic activity">
    <reaction evidence="7">
        <text>pyridoxine 5'-phosphate + O2 = pyridoxal 5'-phosphate + H2O2</text>
        <dbReference type="Rhea" id="RHEA:15149"/>
        <dbReference type="ChEBI" id="CHEBI:15379"/>
        <dbReference type="ChEBI" id="CHEBI:16240"/>
        <dbReference type="ChEBI" id="CHEBI:58589"/>
        <dbReference type="ChEBI" id="CHEBI:597326"/>
        <dbReference type="EC" id="1.4.3.5"/>
    </reaction>
</comment>
<comment type="similarity">
    <text evidence="1 7">Belongs to the pyridoxamine 5'-phosphate oxidase family.</text>
</comment>
<evidence type="ECO:0000259" key="10">
    <source>
        <dbReference type="Pfam" id="PF01243"/>
    </source>
</evidence>
<dbReference type="GO" id="GO:0010181">
    <property type="term" value="F:FMN binding"/>
    <property type="evidence" value="ECO:0007669"/>
    <property type="project" value="UniProtKB-UniRule"/>
</dbReference>
<feature type="domain" description="Pyridoxine 5'-phosphate oxidase dimerisation C-terminal" evidence="11">
    <location>
        <begin position="170"/>
        <end position="210"/>
    </location>
</feature>
<feature type="binding site" evidence="8">
    <location>
        <begin position="7"/>
        <end position="10"/>
    </location>
    <ligand>
        <name>substrate</name>
    </ligand>
</feature>
<feature type="domain" description="Pyridoxamine 5'-phosphate oxidase N-terminal" evidence="10">
    <location>
        <begin position="42"/>
        <end position="156"/>
    </location>
</feature>
<sequence>MDVSGLRQAYVKGALDEDAAGADPLALFTRWFEEARTLDGVEANAMSLATADLRGRPSARTVLLKEFDERGLVWFTHYDSRKGEDLAANPQAALLFFWAPLERQVRIEGEVVRVSPEESDAYYRSRPLGSRLGAWAAVQSTVIPDRALLERAASDAERRHGEDPQRPPSWGGYRLLPDTWEFWQGRDSRLHDRLRYRLHGTDWVRERLAP</sequence>
<dbReference type="SUPFAM" id="SSF50475">
    <property type="entry name" value="FMN-binding split barrel"/>
    <property type="match status" value="1"/>
</dbReference>
<dbReference type="PANTHER" id="PTHR10851">
    <property type="entry name" value="PYRIDOXINE-5-PHOSPHATE OXIDASE"/>
    <property type="match status" value="1"/>
</dbReference>
<dbReference type="GO" id="GO:0004733">
    <property type="term" value="F:pyridoxamine phosphate oxidase activity"/>
    <property type="evidence" value="ECO:0007669"/>
    <property type="project" value="UniProtKB-UniRule"/>
</dbReference>
<protein>
    <recommendedName>
        <fullName evidence="7">Pyridoxine/pyridoxamine 5'-phosphate oxidase</fullName>
        <ecNumber evidence="7">1.4.3.5</ecNumber>
    </recommendedName>
    <alternativeName>
        <fullName evidence="7">PNP/PMP oxidase</fullName>
        <shortName evidence="7">PNPOx</shortName>
    </alternativeName>
    <alternativeName>
        <fullName evidence="7">Pyridoxal 5'-phosphate synthase</fullName>
    </alternativeName>
</protein>
<dbReference type="InterPro" id="IPR011576">
    <property type="entry name" value="Pyridox_Oxase_N"/>
</dbReference>
<dbReference type="InterPro" id="IPR019576">
    <property type="entry name" value="Pyridoxamine_oxidase_dimer_C"/>
</dbReference>
<dbReference type="Proteomes" id="UP000501058">
    <property type="component" value="Chromosome"/>
</dbReference>
<dbReference type="InterPro" id="IPR000659">
    <property type="entry name" value="Pyridox_Oxase"/>
</dbReference>
<keyword evidence="3 7" id="KW-0285">Flavoprotein</keyword>
<evidence type="ECO:0000256" key="2">
    <source>
        <dbReference type="ARBA" id="ARBA00011738"/>
    </source>
</evidence>
<evidence type="ECO:0000256" key="6">
    <source>
        <dbReference type="ARBA" id="ARBA00023096"/>
    </source>
</evidence>
<feature type="binding site" evidence="7 8">
    <location>
        <begin position="189"/>
        <end position="191"/>
    </location>
    <ligand>
        <name>substrate</name>
    </ligand>
</feature>
<feature type="binding site" evidence="7 9">
    <location>
        <position position="183"/>
    </location>
    <ligand>
        <name>FMN</name>
        <dbReference type="ChEBI" id="CHEBI:58210"/>
    </ligand>
</feature>
<proteinExistence type="inferred from homology"/>
<evidence type="ECO:0000256" key="7">
    <source>
        <dbReference type="HAMAP-Rule" id="MF_01629"/>
    </source>
</evidence>
<dbReference type="UniPathway" id="UPA01068">
    <property type="reaction ID" value="UER00304"/>
</dbReference>
<dbReference type="EMBL" id="CP049865">
    <property type="protein sequence ID" value="QIK72115.1"/>
    <property type="molecule type" value="Genomic_DNA"/>
</dbReference>
<comment type="pathway">
    <text evidence="7">Cofactor metabolism; pyridoxal 5'-phosphate salvage; pyridoxal 5'-phosphate from pyridoxine 5'-phosphate: step 1/1.</text>
</comment>
<dbReference type="GO" id="GO:0008615">
    <property type="term" value="P:pyridoxine biosynthetic process"/>
    <property type="evidence" value="ECO:0007669"/>
    <property type="project" value="UniProtKB-UniRule"/>
</dbReference>
<feature type="binding site" evidence="7 9">
    <location>
        <position position="82"/>
    </location>
    <ligand>
        <name>FMN</name>
        <dbReference type="ChEBI" id="CHEBI:58210"/>
    </ligand>
</feature>
<dbReference type="NCBIfam" id="TIGR00558">
    <property type="entry name" value="pdxH"/>
    <property type="match status" value="1"/>
</dbReference>
<comment type="function">
    <text evidence="7">Catalyzes the oxidation of either pyridoxine 5'-phosphate (PNP) or pyridoxamine 5'-phosphate (PMP) into pyridoxal 5'-phosphate (PLP).</text>
</comment>
<comment type="catalytic activity">
    <reaction evidence="7">
        <text>pyridoxamine 5'-phosphate + O2 + H2O = pyridoxal 5'-phosphate + H2O2 + NH4(+)</text>
        <dbReference type="Rhea" id="RHEA:15817"/>
        <dbReference type="ChEBI" id="CHEBI:15377"/>
        <dbReference type="ChEBI" id="CHEBI:15379"/>
        <dbReference type="ChEBI" id="CHEBI:16240"/>
        <dbReference type="ChEBI" id="CHEBI:28938"/>
        <dbReference type="ChEBI" id="CHEBI:58451"/>
        <dbReference type="ChEBI" id="CHEBI:597326"/>
        <dbReference type="EC" id="1.4.3.5"/>
    </reaction>
</comment>
<dbReference type="Pfam" id="PF01243">
    <property type="entry name" value="PNPOx_N"/>
    <property type="match status" value="1"/>
</dbReference>
<evidence type="ECO:0000256" key="4">
    <source>
        <dbReference type="ARBA" id="ARBA00022643"/>
    </source>
</evidence>
<keyword evidence="13" id="KW-1185">Reference proteome</keyword>
<feature type="binding site" evidence="7 8">
    <location>
        <position position="122"/>
    </location>
    <ligand>
        <name>substrate</name>
    </ligand>
</feature>
<dbReference type="Pfam" id="PF10590">
    <property type="entry name" value="PNP_phzG_C"/>
    <property type="match status" value="1"/>
</dbReference>
<evidence type="ECO:0000256" key="3">
    <source>
        <dbReference type="ARBA" id="ARBA00022630"/>
    </source>
</evidence>
<name>A0A6G7Y5M7_9ACTN</name>
<evidence type="ECO:0000256" key="1">
    <source>
        <dbReference type="ARBA" id="ARBA00007301"/>
    </source>
</evidence>
<dbReference type="PROSITE" id="PS01064">
    <property type="entry name" value="PYRIDOX_OXIDASE"/>
    <property type="match status" value="1"/>
</dbReference>
<dbReference type="Gene3D" id="2.30.110.10">
    <property type="entry name" value="Electron Transport, Fmn-binding Protein, Chain A"/>
    <property type="match status" value="1"/>
</dbReference>
<dbReference type="PIRSF" id="PIRSF000190">
    <property type="entry name" value="Pyd_amn-ph_oxd"/>
    <property type="match status" value="1"/>
</dbReference>
<evidence type="ECO:0000313" key="12">
    <source>
        <dbReference type="EMBL" id="QIK72115.1"/>
    </source>
</evidence>
<dbReference type="KEGG" id="prv:G7070_07320"/>
<comment type="pathway">
    <text evidence="7">Cofactor metabolism; pyridoxal 5'-phosphate salvage; pyridoxal 5'-phosphate from pyridoxamine 5'-phosphate: step 1/1.</text>
</comment>
<feature type="binding site" evidence="7 9">
    <location>
        <begin position="139"/>
        <end position="140"/>
    </location>
    <ligand>
        <name>FMN</name>
        <dbReference type="ChEBI" id="CHEBI:58210"/>
    </ligand>
</feature>
<evidence type="ECO:0000313" key="13">
    <source>
        <dbReference type="Proteomes" id="UP000501058"/>
    </source>
</evidence>
<dbReference type="NCBIfam" id="NF004231">
    <property type="entry name" value="PRK05679.1"/>
    <property type="match status" value="1"/>
</dbReference>
<feature type="binding site" evidence="7 9">
    <location>
        <position position="81"/>
    </location>
    <ligand>
        <name>FMN</name>
        <dbReference type="ChEBI" id="CHEBI:58210"/>
    </ligand>
</feature>
<dbReference type="FunFam" id="2.30.110.10:FF:000020">
    <property type="entry name" value="PNPO isoform 11"/>
    <property type="match status" value="1"/>
</dbReference>
<feature type="binding site" evidence="7 8">
    <location>
        <position position="126"/>
    </location>
    <ligand>
        <name>substrate</name>
    </ligand>
</feature>
<dbReference type="InterPro" id="IPR019740">
    <property type="entry name" value="Pyridox_Oxase_CS"/>
</dbReference>
<dbReference type="InterPro" id="IPR012349">
    <property type="entry name" value="Split_barrel_FMN-bd"/>
</dbReference>
<dbReference type="HAMAP" id="MF_01629">
    <property type="entry name" value="PdxH"/>
    <property type="match status" value="1"/>
</dbReference>
<dbReference type="PANTHER" id="PTHR10851:SF0">
    <property type="entry name" value="PYRIDOXINE-5'-PHOSPHATE OXIDASE"/>
    <property type="match status" value="1"/>
</dbReference>
<evidence type="ECO:0000256" key="8">
    <source>
        <dbReference type="PIRSR" id="PIRSR000190-1"/>
    </source>
</evidence>
<dbReference type="AlphaFoldDB" id="A0A6G7Y5M7"/>